<sequence>MKKLKASNGNDANGIVAYMGEALKNKFEEFEDQGKASKLFTICSICKDHSREQFDGFKGYFKPLRYRFARFLIGFLLECLNLKILNRGSSREGGDLWEGVESKLHSKWIYIKVLSEQPPIKSFIMSTEGPLPTQSHQEGTSDPTRMNLNETLRFIPQARGRRKGGQGGRGYYRLYEEVPRHEAWREDNLFDNFGEDPNVGQSASQRLAFFSKSVSGLVVDWIKLPIIKRERDKVCLGIGIYRGKRIDIGAI</sequence>
<comment type="caution">
    <text evidence="1">The sequence shown here is derived from an EMBL/GenBank/DDBJ whole genome shotgun (WGS) entry which is preliminary data.</text>
</comment>
<keyword evidence="2" id="KW-1185">Reference proteome</keyword>
<reference evidence="2" key="1">
    <citation type="journal article" date="2023" name="Nat. Plants">
        <title>Single-cell RNA sequencing provides a high-resolution roadmap for understanding the multicellular compartmentation of specialized metabolism.</title>
        <authorList>
            <person name="Sun S."/>
            <person name="Shen X."/>
            <person name="Li Y."/>
            <person name="Li Y."/>
            <person name="Wang S."/>
            <person name="Li R."/>
            <person name="Zhang H."/>
            <person name="Shen G."/>
            <person name="Guo B."/>
            <person name="Wei J."/>
            <person name="Xu J."/>
            <person name="St-Pierre B."/>
            <person name="Chen S."/>
            <person name="Sun C."/>
        </authorList>
    </citation>
    <scope>NUCLEOTIDE SEQUENCE [LARGE SCALE GENOMIC DNA]</scope>
</reference>
<gene>
    <name evidence="1" type="ORF">M9H77_31029</name>
</gene>
<dbReference type="EMBL" id="CM044707">
    <property type="protein sequence ID" value="KAI5653842.1"/>
    <property type="molecule type" value="Genomic_DNA"/>
</dbReference>
<evidence type="ECO:0000313" key="2">
    <source>
        <dbReference type="Proteomes" id="UP001060085"/>
    </source>
</evidence>
<protein>
    <submittedName>
        <fullName evidence="1">Uncharacterized protein</fullName>
    </submittedName>
</protein>
<accession>A0ACC0A082</accession>
<organism evidence="1 2">
    <name type="scientific">Catharanthus roseus</name>
    <name type="common">Madagascar periwinkle</name>
    <name type="synonym">Vinca rosea</name>
    <dbReference type="NCBI Taxonomy" id="4058"/>
    <lineage>
        <taxon>Eukaryota</taxon>
        <taxon>Viridiplantae</taxon>
        <taxon>Streptophyta</taxon>
        <taxon>Embryophyta</taxon>
        <taxon>Tracheophyta</taxon>
        <taxon>Spermatophyta</taxon>
        <taxon>Magnoliopsida</taxon>
        <taxon>eudicotyledons</taxon>
        <taxon>Gunneridae</taxon>
        <taxon>Pentapetalae</taxon>
        <taxon>asterids</taxon>
        <taxon>lamiids</taxon>
        <taxon>Gentianales</taxon>
        <taxon>Apocynaceae</taxon>
        <taxon>Rauvolfioideae</taxon>
        <taxon>Vinceae</taxon>
        <taxon>Catharanthinae</taxon>
        <taxon>Catharanthus</taxon>
    </lineage>
</organism>
<dbReference type="Proteomes" id="UP001060085">
    <property type="component" value="Linkage Group LG07"/>
</dbReference>
<name>A0ACC0A082_CATRO</name>
<evidence type="ECO:0000313" key="1">
    <source>
        <dbReference type="EMBL" id="KAI5653842.1"/>
    </source>
</evidence>
<proteinExistence type="predicted"/>